<evidence type="ECO:0000313" key="2">
    <source>
        <dbReference type="Proteomes" id="UP001175227"/>
    </source>
</evidence>
<dbReference type="EMBL" id="JAUEPR010000018">
    <property type="protein sequence ID" value="KAK0477141.1"/>
    <property type="molecule type" value="Genomic_DNA"/>
</dbReference>
<evidence type="ECO:0000313" key="1">
    <source>
        <dbReference type="EMBL" id="KAK0477141.1"/>
    </source>
</evidence>
<dbReference type="AlphaFoldDB" id="A0AA39P4H2"/>
<sequence>MAPSFETLPRDVLEHVARLTTSSTSLSSLSNILHLLLSSRTIYHQLCMHCNPHLYAQVFHTIFDVPFHRLRIPPDSALAAELSQRFRLIRRIQRSDYSSKALRQDLWTAYGMVLESEGLNVAQLQSVGLSGFLDGLVRKSITEGVASNDAIECMGLAIWLLALTMTRRGINNRSEASRDGLLLLLRPFVLSMDKASAANAIGLRSASFSHVSTQNGPHDKGDIIYYSRKQTPKPSCPDLSIAAIILTFALKQVDGPRCIIPPNIPATRAAALAMQWMGPTQEDLHAVASYRVPLFSDVPQPSIAMKEWKSAAALGTWAHGCGYGAFQDDPCLRQLGVLTSDTGLRYIHQNLPGVWEGMYLISPLMTDDSLLTDVTDEGFLSEAPMQCALSLHFCYSPNVPVSSEHMGEDPVHWNVNPLSLFESPSRFKKPSSRTYYYDTDLPNGLSAPYEAWRDPSQALDCIITGKTLEHYDNAWGAYNFYGRVYRDGTIVMKRVPKNSWDSSLGTWIFEGSLGYGAAWVGKWRSSIAPGEAGPQGIFSMRKRGPGKT</sequence>
<reference evidence="1" key="1">
    <citation type="submission" date="2023-06" db="EMBL/GenBank/DDBJ databases">
        <authorList>
            <consortium name="Lawrence Berkeley National Laboratory"/>
            <person name="Ahrendt S."/>
            <person name="Sahu N."/>
            <person name="Indic B."/>
            <person name="Wong-Bajracharya J."/>
            <person name="Merenyi Z."/>
            <person name="Ke H.-M."/>
            <person name="Monk M."/>
            <person name="Kocsube S."/>
            <person name="Drula E."/>
            <person name="Lipzen A."/>
            <person name="Balint B."/>
            <person name="Henrissat B."/>
            <person name="Andreopoulos B."/>
            <person name="Martin F.M."/>
            <person name="Harder C.B."/>
            <person name="Rigling D."/>
            <person name="Ford K.L."/>
            <person name="Foster G.D."/>
            <person name="Pangilinan J."/>
            <person name="Papanicolaou A."/>
            <person name="Barry K."/>
            <person name="LaButti K."/>
            <person name="Viragh M."/>
            <person name="Koriabine M."/>
            <person name="Yan M."/>
            <person name="Riley R."/>
            <person name="Champramary S."/>
            <person name="Plett K.L."/>
            <person name="Tsai I.J."/>
            <person name="Slot J."/>
            <person name="Sipos G."/>
            <person name="Plett J."/>
            <person name="Nagy L.G."/>
            <person name="Grigoriev I.V."/>
        </authorList>
    </citation>
    <scope>NUCLEOTIDE SEQUENCE</scope>
    <source>
        <strain evidence="1">ICMP 16352</strain>
    </source>
</reference>
<name>A0AA39P4H2_9AGAR</name>
<organism evidence="1 2">
    <name type="scientific">Armillaria novae-zelandiae</name>
    <dbReference type="NCBI Taxonomy" id="153914"/>
    <lineage>
        <taxon>Eukaryota</taxon>
        <taxon>Fungi</taxon>
        <taxon>Dikarya</taxon>
        <taxon>Basidiomycota</taxon>
        <taxon>Agaricomycotina</taxon>
        <taxon>Agaricomycetes</taxon>
        <taxon>Agaricomycetidae</taxon>
        <taxon>Agaricales</taxon>
        <taxon>Marasmiineae</taxon>
        <taxon>Physalacriaceae</taxon>
        <taxon>Armillaria</taxon>
    </lineage>
</organism>
<proteinExistence type="predicted"/>
<comment type="caution">
    <text evidence="1">The sequence shown here is derived from an EMBL/GenBank/DDBJ whole genome shotgun (WGS) entry which is preliminary data.</text>
</comment>
<accession>A0AA39P4H2</accession>
<evidence type="ECO:0008006" key="3">
    <source>
        <dbReference type="Google" id="ProtNLM"/>
    </source>
</evidence>
<gene>
    <name evidence="1" type="ORF">IW261DRAFT_1421342</name>
</gene>
<dbReference type="Proteomes" id="UP001175227">
    <property type="component" value="Unassembled WGS sequence"/>
</dbReference>
<protein>
    <recommendedName>
        <fullName evidence="3">F-box domain-containing protein</fullName>
    </recommendedName>
</protein>
<keyword evidence="2" id="KW-1185">Reference proteome</keyword>